<proteinExistence type="predicted"/>
<keyword evidence="1" id="KW-0472">Membrane</keyword>
<evidence type="ECO:0000313" key="3">
    <source>
        <dbReference type="Proteomes" id="UP000295292"/>
    </source>
</evidence>
<evidence type="ECO:0000256" key="1">
    <source>
        <dbReference type="SAM" id="Phobius"/>
    </source>
</evidence>
<evidence type="ECO:0000313" key="2">
    <source>
        <dbReference type="EMBL" id="TDQ80269.1"/>
    </source>
</evidence>
<organism evidence="2 3">
    <name type="scientific">Sphingobacterium yanglingense</name>
    <dbReference type="NCBI Taxonomy" id="1437280"/>
    <lineage>
        <taxon>Bacteria</taxon>
        <taxon>Pseudomonadati</taxon>
        <taxon>Bacteroidota</taxon>
        <taxon>Sphingobacteriia</taxon>
        <taxon>Sphingobacteriales</taxon>
        <taxon>Sphingobacteriaceae</taxon>
        <taxon>Sphingobacterium</taxon>
    </lineage>
</organism>
<dbReference type="EMBL" id="SNYV01000011">
    <property type="protein sequence ID" value="TDQ80269.1"/>
    <property type="molecule type" value="Genomic_DNA"/>
</dbReference>
<reference evidence="2 3" key="1">
    <citation type="submission" date="2019-03" db="EMBL/GenBank/DDBJ databases">
        <title>Genomic Encyclopedia of Archaeal and Bacterial Type Strains, Phase II (KMG-II): from individual species to whole genera.</title>
        <authorList>
            <person name="Goeker M."/>
        </authorList>
    </citation>
    <scope>NUCLEOTIDE SEQUENCE [LARGE SCALE GENOMIC DNA]</scope>
    <source>
        <strain evidence="2 3">DSM 28353</strain>
    </source>
</reference>
<name>A0A4V3DEA3_9SPHI</name>
<keyword evidence="1" id="KW-0812">Transmembrane</keyword>
<accession>A0A4V3DEA3</accession>
<feature type="transmembrane region" description="Helical" evidence="1">
    <location>
        <begin position="12"/>
        <end position="29"/>
    </location>
</feature>
<protein>
    <submittedName>
        <fullName evidence="2">Uncharacterized protein</fullName>
    </submittedName>
</protein>
<comment type="caution">
    <text evidence="2">The sequence shown here is derived from an EMBL/GenBank/DDBJ whole genome shotgun (WGS) entry which is preliminary data.</text>
</comment>
<dbReference type="AlphaFoldDB" id="A0A4V3DEA3"/>
<dbReference type="Proteomes" id="UP000295292">
    <property type="component" value="Unassembled WGS sequence"/>
</dbReference>
<keyword evidence="3" id="KW-1185">Reference proteome</keyword>
<keyword evidence="1" id="KW-1133">Transmembrane helix</keyword>
<sequence>MYNLCVYTPKLSLGLIAFIKAMLAEIVFAQY</sequence>
<gene>
    <name evidence="2" type="ORF">CLV99_1726</name>
</gene>